<organism evidence="1 2">
    <name type="scientific">Pirellula staleyi (strain ATCC 27377 / DSM 6068 / ICPB 4128)</name>
    <name type="common">Pirella staleyi</name>
    <dbReference type="NCBI Taxonomy" id="530564"/>
    <lineage>
        <taxon>Bacteria</taxon>
        <taxon>Pseudomonadati</taxon>
        <taxon>Planctomycetota</taxon>
        <taxon>Planctomycetia</taxon>
        <taxon>Pirellulales</taxon>
        <taxon>Pirellulaceae</taxon>
        <taxon>Pirellula</taxon>
    </lineage>
</organism>
<keyword evidence="2" id="KW-1185">Reference proteome</keyword>
<reference evidence="1 2" key="1">
    <citation type="journal article" date="2009" name="Stand. Genomic Sci.">
        <title>Complete genome sequence of Pirellula staleyi type strain (ATCC 27377).</title>
        <authorList>
            <person name="Clum A."/>
            <person name="Tindall B.J."/>
            <person name="Sikorski J."/>
            <person name="Ivanova N."/>
            <person name="Mavrommatis K."/>
            <person name="Lucas S."/>
            <person name="Glavina del Rio T."/>
            <person name="Nolan M."/>
            <person name="Chen F."/>
            <person name="Tice H."/>
            <person name="Pitluck S."/>
            <person name="Cheng J.F."/>
            <person name="Chertkov O."/>
            <person name="Brettin T."/>
            <person name="Han C."/>
            <person name="Detter J.C."/>
            <person name="Kuske C."/>
            <person name="Bruce D."/>
            <person name="Goodwin L."/>
            <person name="Ovchinikova G."/>
            <person name="Pati A."/>
            <person name="Mikhailova N."/>
            <person name="Chen A."/>
            <person name="Palaniappan K."/>
            <person name="Land M."/>
            <person name="Hauser L."/>
            <person name="Chang Y.J."/>
            <person name="Jeffries C.D."/>
            <person name="Chain P."/>
            <person name="Rohde M."/>
            <person name="Goker M."/>
            <person name="Bristow J."/>
            <person name="Eisen J.A."/>
            <person name="Markowitz V."/>
            <person name="Hugenholtz P."/>
            <person name="Kyrpides N.C."/>
            <person name="Klenk H.P."/>
            <person name="Lapidus A."/>
        </authorList>
    </citation>
    <scope>NUCLEOTIDE SEQUENCE [LARGE SCALE GENOMIC DNA]</scope>
    <source>
        <strain evidence="2">ATCC 27377 / DSM 6068 / ICPB 4128</strain>
    </source>
</reference>
<dbReference type="STRING" id="530564.Psta_0070"/>
<dbReference type="AlphaFoldDB" id="D2R099"/>
<dbReference type="HOGENOM" id="CLU_852188_0_0_0"/>
<dbReference type="KEGG" id="psl:Psta_0070"/>
<dbReference type="EMBL" id="CP001848">
    <property type="protein sequence ID" value="ADB14767.1"/>
    <property type="molecule type" value="Genomic_DNA"/>
</dbReference>
<name>D2R099_PIRSD</name>
<dbReference type="eggNOG" id="ENOG50336JM">
    <property type="taxonomic scope" value="Bacteria"/>
</dbReference>
<proteinExistence type="predicted"/>
<dbReference type="Proteomes" id="UP000001887">
    <property type="component" value="Chromosome"/>
</dbReference>
<gene>
    <name evidence="1" type="ordered locus">Psta_0070</name>
</gene>
<evidence type="ECO:0000313" key="2">
    <source>
        <dbReference type="Proteomes" id="UP000001887"/>
    </source>
</evidence>
<protein>
    <submittedName>
        <fullName evidence="1">Uncharacterized protein</fullName>
    </submittedName>
</protein>
<evidence type="ECO:0000313" key="1">
    <source>
        <dbReference type="EMBL" id="ADB14767.1"/>
    </source>
</evidence>
<accession>D2R099</accession>
<sequence length="326" mass="36770">MLSRKNRHGVAWDKSGILPTESSGGHVQLTRKIANSAKPLGDHTMRRLPTTRRTLLWGGLALVWCAASSTWGDEAAIPGSGAESDDELFRYTPPESFQLWITERAREQMPSEYEKTTGWGNTTRILSGWKVEREGIKVETRRRYKEVNHGTWKKYRVVPIRPDEHVLARVLEIREQADATYAMDVVCHAKLNIEGRISQWSHGLQLVSLSAEAVTDVSLFVTLQIKPQLNPAVFPPTLSIDLEATKADIIIDRFRLQRISKLDGPLVKSLSDETKELAEEAIEKQRSKLLTSLNKAIVKHKDKLKLNPADLLSIRSSARPVEKTVR</sequence>